<keyword evidence="2" id="KW-1185">Reference proteome</keyword>
<evidence type="ECO:0000313" key="1">
    <source>
        <dbReference type="EMBL" id="CAK9016340.1"/>
    </source>
</evidence>
<reference evidence="1 2" key="1">
    <citation type="submission" date="2024-02" db="EMBL/GenBank/DDBJ databases">
        <authorList>
            <person name="Chen Y."/>
            <person name="Shah S."/>
            <person name="Dougan E. K."/>
            <person name="Thang M."/>
            <person name="Chan C."/>
        </authorList>
    </citation>
    <scope>NUCLEOTIDE SEQUENCE [LARGE SCALE GENOMIC DNA]</scope>
</reference>
<comment type="caution">
    <text evidence="1">The sequence shown here is derived from an EMBL/GenBank/DDBJ whole genome shotgun (WGS) entry which is preliminary data.</text>
</comment>
<protein>
    <submittedName>
        <fullName evidence="1">Uncharacterized protein</fullName>
    </submittedName>
</protein>
<sequence>MASAPVRELGRQRRARSTVLGVEVVLQTSSDFLRHSTDFPERIFDLALVYHDFYAGTLQTSHHDGPLRHPASLVKRLKDFAAIGDEGDPEGYAYPQDPVDEPLPAGAISPSSVLELVGNFFYHAHGREQCAPHHCREDEVPVLRLAKVVPLHMRKAFCNYYHFTTVGLARVVALLPRLKADESILVLIPYTNKKGQRSPYIRESLRFLGVEEQRIVSFPPRVASSSRMSCSSPAAGLAVPSAAIGRHMRGWRGRKSERVGRAGHTDPLYYEELRDDLPNETHMKPPNTKSFIRDMYSFKHLQHHSL</sequence>
<gene>
    <name evidence="1" type="ORF">CCMP2556_LOCUS12463</name>
</gene>
<accession>A0ABP0JQ06</accession>
<organism evidence="1 2">
    <name type="scientific">Durusdinium trenchii</name>
    <dbReference type="NCBI Taxonomy" id="1381693"/>
    <lineage>
        <taxon>Eukaryota</taxon>
        <taxon>Sar</taxon>
        <taxon>Alveolata</taxon>
        <taxon>Dinophyceae</taxon>
        <taxon>Suessiales</taxon>
        <taxon>Symbiodiniaceae</taxon>
        <taxon>Durusdinium</taxon>
    </lineage>
</organism>
<dbReference type="EMBL" id="CAXAMN010006069">
    <property type="protein sequence ID" value="CAK9016340.1"/>
    <property type="molecule type" value="Genomic_DNA"/>
</dbReference>
<evidence type="ECO:0000313" key="2">
    <source>
        <dbReference type="Proteomes" id="UP001642484"/>
    </source>
</evidence>
<dbReference type="Proteomes" id="UP001642484">
    <property type="component" value="Unassembled WGS sequence"/>
</dbReference>
<name>A0ABP0JQ06_9DINO</name>
<proteinExistence type="predicted"/>